<evidence type="ECO:0000313" key="2">
    <source>
        <dbReference type="Proteomes" id="UP001642360"/>
    </source>
</evidence>
<reference evidence="1 2" key="1">
    <citation type="submission" date="2024-02" db="EMBL/GenBank/DDBJ databases">
        <authorList>
            <person name="Vignale AGUSTIN F."/>
            <person name="Sosa J E."/>
            <person name="Modenutti C."/>
        </authorList>
    </citation>
    <scope>NUCLEOTIDE SEQUENCE [LARGE SCALE GENOMIC DNA]</scope>
</reference>
<dbReference type="Proteomes" id="UP001642360">
    <property type="component" value="Unassembled WGS sequence"/>
</dbReference>
<name>A0ABC8QXE2_9AQUA</name>
<feature type="non-terminal residue" evidence="1">
    <location>
        <position position="75"/>
    </location>
</feature>
<accession>A0ABC8QXE2</accession>
<dbReference type="AlphaFoldDB" id="A0ABC8QXE2"/>
<protein>
    <submittedName>
        <fullName evidence="1">Uncharacterized protein</fullName>
    </submittedName>
</protein>
<proteinExistence type="predicted"/>
<organism evidence="1 2">
    <name type="scientific">Ilex paraguariensis</name>
    <name type="common">yerba mate</name>
    <dbReference type="NCBI Taxonomy" id="185542"/>
    <lineage>
        <taxon>Eukaryota</taxon>
        <taxon>Viridiplantae</taxon>
        <taxon>Streptophyta</taxon>
        <taxon>Embryophyta</taxon>
        <taxon>Tracheophyta</taxon>
        <taxon>Spermatophyta</taxon>
        <taxon>Magnoliopsida</taxon>
        <taxon>eudicotyledons</taxon>
        <taxon>Gunneridae</taxon>
        <taxon>Pentapetalae</taxon>
        <taxon>asterids</taxon>
        <taxon>campanulids</taxon>
        <taxon>Aquifoliales</taxon>
        <taxon>Aquifoliaceae</taxon>
        <taxon>Ilex</taxon>
    </lineage>
</organism>
<evidence type="ECO:0000313" key="1">
    <source>
        <dbReference type="EMBL" id="CAK9137416.1"/>
    </source>
</evidence>
<sequence length="75" mass="8946">MTKLGSADQAFEELLESMRLWWWNLVRVFQLALDFECCFSGNAKWRTERLLHIDYLLTASPLENQKENVVHFAER</sequence>
<keyword evidence="2" id="KW-1185">Reference proteome</keyword>
<gene>
    <name evidence="1" type="ORF">ILEXP_LOCUS4433</name>
</gene>
<comment type="caution">
    <text evidence="1">The sequence shown here is derived from an EMBL/GenBank/DDBJ whole genome shotgun (WGS) entry which is preliminary data.</text>
</comment>
<dbReference type="EMBL" id="CAUOFW020000817">
    <property type="protein sequence ID" value="CAK9137416.1"/>
    <property type="molecule type" value="Genomic_DNA"/>
</dbReference>